<organism evidence="2 3">
    <name type="scientific">Elysia marginata</name>
    <dbReference type="NCBI Taxonomy" id="1093978"/>
    <lineage>
        <taxon>Eukaryota</taxon>
        <taxon>Metazoa</taxon>
        <taxon>Spiralia</taxon>
        <taxon>Lophotrochozoa</taxon>
        <taxon>Mollusca</taxon>
        <taxon>Gastropoda</taxon>
        <taxon>Heterobranchia</taxon>
        <taxon>Euthyneura</taxon>
        <taxon>Panpulmonata</taxon>
        <taxon>Sacoglossa</taxon>
        <taxon>Placobranchoidea</taxon>
        <taxon>Plakobranchidae</taxon>
        <taxon>Elysia</taxon>
    </lineage>
</organism>
<protein>
    <recommendedName>
        <fullName evidence="4">Transmembrane protein</fullName>
    </recommendedName>
</protein>
<evidence type="ECO:0000256" key="1">
    <source>
        <dbReference type="SAM" id="Phobius"/>
    </source>
</evidence>
<feature type="transmembrane region" description="Helical" evidence="1">
    <location>
        <begin position="35"/>
        <end position="62"/>
    </location>
</feature>
<evidence type="ECO:0000313" key="3">
    <source>
        <dbReference type="Proteomes" id="UP000762676"/>
    </source>
</evidence>
<proteinExistence type="predicted"/>
<reference evidence="2 3" key="1">
    <citation type="journal article" date="2021" name="Elife">
        <title>Chloroplast acquisition without the gene transfer in kleptoplastic sea slugs, Plakobranchus ocellatus.</title>
        <authorList>
            <person name="Maeda T."/>
            <person name="Takahashi S."/>
            <person name="Yoshida T."/>
            <person name="Shimamura S."/>
            <person name="Takaki Y."/>
            <person name="Nagai Y."/>
            <person name="Toyoda A."/>
            <person name="Suzuki Y."/>
            <person name="Arimoto A."/>
            <person name="Ishii H."/>
            <person name="Satoh N."/>
            <person name="Nishiyama T."/>
            <person name="Hasebe M."/>
            <person name="Maruyama T."/>
            <person name="Minagawa J."/>
            <person name="Obokata J."/>
            <person name="Shigenobu S."/>
        </authorList>
    </citation>
    <scope>NUCLEOTIDE SEQUENCE [LARGE SCALE GENOMIC DNA]</scope>
</reference>
<keyword evidence="1" id="KW-1133">Transmembrane helix</keyword>
<dbReference type="AlphaFoldDB" id="A0AAV4IEX1"/>
<sequence length="97" mass="10639">MRRVNFGSDGACLCMYREIELSSRDCRSSKSSSTLLVVIAVVIVAAAAAVVVVLVVVVVVVIEVVEITKKYRIYGKKMTIFQKCCVNIVGLILEAYH</sequence>
<keyword evidence="1" id="KW-0472">Membrane</keyword>
<name>A0AAV4IEX1_9GAST</name>
<dbReference type="EMBL" id="BMAT01002526">
    <property type="protein sequence ID" value="GFS08464.1"/>
    <property type="molecule type" value="Genomic_DNA"/>
</dbReference>
<dbReference type="Proteomes" id="UP000762676">
    <property type="component" value="Unassembled WGS sequence"/>
</dbReference>
<accession>A0AAV4IEX1</accession>
<keyword evidence="3" id="KW-1185">Reference proteome</keyword>
<keyword evidence="1" id="KW-0812">Transmembrane</keyword>
<evidence type="ECO:0008006" key="4">
    <source>
        <dbReference type="Google" id="ProtNLM"/>
    </source>
</evidence>
<evidence type="ECO:0000313" key="2">
    <source>
        <dbReference type="EMBL" id="GFS08464.1"/>
    </source>
</evidence>
<gene>
    <name evidence="2" type="ORF">ElyMa_001274300</name>
</gene>
<comment type="caution">
    <text evidence="2">The sequence shown here is derived from an EMBL/GenBank/DDBJ whole genome shotgun (WGS) entry which is preliminary data.</text>
</comment>